<feature type="transmembrane region" description="Helical" evidence="9">
    <location>
        <begin position="27"/>
        <end position="46"/>
    </location>
</feature>
<dbReference type="AlphaFoldDB" id="A0A9P6KG23"/>
<evidence type="ECO:0000256" key="2">
    <source>
        <dbReference type="ARBA" id="ARBA00004434"/>
    </source>
</evidence>
<evidence type="ECO:0000313" key="10">
    <source>
        <dbReference type="EMBL" id="KAF9583601.1"/>
    </source>
</evidence>
<evidence type="ECO:0000256" key="1">
    <source>
        <dbReference type="ARBA" id="ARBA00002689"/>
    </source>
</evidence>
<evidence type="ECO:0000256" key="5">
    <source>
        <dbReference type="ARBA" id="ARBA00022792"/>
    </source>
</evidence>
<dbReference type="InterPro" id="IPR007512">
    <property type="entry name" value="Mic10"/>
</dbReference>
<evidence type="ECO:0000256" key="4">
    <source>
        <dbReference type="ARBA" id="ARBA00022692"/>
    </source>
</evidence>
<keyword evidence="4 9" id="KW-0812">Transmembrane</keyword>
<comment type="caution">
    <text evidence="10">The sequence shown here is derived from an EMBL/GenBank/DDBJ whole genome shotgun (WGS) entry which is preliminary data.</text>
</comment>
<evidence type="ECO:0000256" key="9">
    <source>
        <dbReference type="RuleBase" id="RU363011"/>
    </source>
</evidence>
<proteinExistence type="inferred from homology"/>
<evidence type="ECO:0000256" key="6">
    <source>
        <dbReference type="ARBA" id="ARBA00022989"/>
    </source>
</evidence>
<dbReference type="Pfam" id="PF04418">
    <property type="entry name" value="DUF543"/>
    <property type="match status" value="1"/>
</dbReference>
<evidence type="ECO:0000313" key="11">
    <source>
        <dbReference type="Proteomes" id="UP000780801"/>
    </source>
</evidence>
<dbReference type="GO" id="GO:0061617">
    <property type="term" value="C:MICOS complex"/>
    <property type="evidence" value="ECO:0007669"/>
    <property type="project" value="UniProtKB-UniRule"/>
</dbReference>
<keyword evidence="6 9" id="KW-1133">Transmembrane helix</keyword>
<protein>
    <recommendedName>
        <fullName evidence="9">MICOS complex subunit MIC10</fullName>
    </recommendedName>
</protein>
<name>A0A9P6KG23_9FUNG</name>
<reference evidence="10" key="1">
    <citation type="journal article" date="2020" name="Fungal Divers.">
        <title>Resolving the Mortierellaceae phylogeny through synthesis of multi-gene phylogenetics and phylogenomics.</title>
        <authorList>
            <person name="Vandepol N."/>
            <person name="Liber J."/>
            <person name="Desiro A."/>
            <person name="Na H."/>
            <person name="Kennedy M."/>
            <person name="Barry K."/>
            <person name="Grigoriev I.V."/>
            <person name="Miller A.N."/>
            <person name="O'Donnell K."/>
            <person name="Stajich J.E."/>
            <person name="Bonito G."/>
        </authorList>
    </citation>
    <scope>NUCLEOTIDE SEQUENCE</scope>
    <source>
        <strain evidence="10">KOD1015</strain>
    </source>
</reference>
<comment type="similarity">
    <text evidence="3 9">Belongs to the MICOS complex subunit Mic10 family.</text>
</comment>
<accession>A0A9P6KG23</accession>
<keyword evidence="8 9" id="KW-0472">Membrane</keyword>
<evidence type="ECO:0000256" key="8">
    <source>
        <dbReference type="ARBA" id="ARBA00023136"/>
    </source>
</evidence>
<keyword evidence="11" id="KW-1185">Reference proteome</keyword>
<gene>
    <name evidence="10" type="ORF">BGW38_009077</name>
</gene>
<comment type="function">
    <text evidence="1 9">Component of the MICOS complex, a large protein complex of the mitochondrial inner membrane that plays crucial roles in the maintenance of crista junctions, inner membrane architecture, and formation of contact sites to the outer membrane.</text>
</comment>
<dbReference type="PANTHER" id="PTHR21304">
    <property type="entry name" value="MICOS COMPLEX SUBUNIT MIC10"/>
    <property type="match status" value="1"/>
</dbReference>
<keyword evidence="7 9" id="KW-0496">Mitochondrion</keyword>
<dbReference type="Proteomes" id="UP000780801">
    <property type="component" value="Unassembled WGS sequence"/>
</dbReference>
<evidence type="ECO:0000256" key="3">
    <source>
        <dbReference type="ARBA" id="ARBA00006792"/>
    </source>
</evidence>
<dbReference type="PANTHER" id="PTHR21304:SF0">
    <property type="entry name" value="MICOS COMPLEX SUBUNIT MIC10"/>
    <property type="match status" value="1"/>
</dbReference>
<dbReference type="EMBL" id="JAABOA010000651">
    <property type="protein sequence ID" value="KAF9583601.1"/>
    <property type="molecule type" value="Genomic_DNA"/>
</dbReference>
<evidence type="ECO:0000256" key="7">
    <source>
        <dbReference type="ARBA" id="ARBA00023128"/>
    </source>
</evidence>
<comment type="subcellular location">
    <subcellularLocation>
        <location evidence="2 9">Mitochondrion inner membrane</location>
        <topology evidence="2 9">Single-pass membrane protein</topology>
    </subcellularLocation>
</comment>
<organism evidence="10 11">
    <name type="scientific">Lunasporangiospora selenospora</name>
    <dbReference type="NCBI Taxonomy" id="979761"/>
    <lineage>
        <taxon>Eukaryota</taxon>
        <taxon>Fungi</taxon>
        <taxon>Fungi incertae sedis</taxon>
        <taxon>Mucoromycota</taxon>
        <taxon>Mortierellomycotina</taxon>
        <taxon>Mortierellomycetes</taxon>
        <taxon>Mortierellales</taxon>
        <taxon>Mortierellaceae</taxon>
        <taxon>Lunasporangiospora</taxon>
    </lineage>
</organism>
<sequence length="85" mass="9104">MSANNTAKNVPSEDILNRKWDECISNVIVKSGIGLSVGIVASALVFKKRSWPIAVSTGLGLGYATSQCQANFNPRLVPVVKKESK</sequence>
<keyword evidence="5 9" id="KW-0999">Mitochondrion inner membrane</keyword>
<comment type="subunit">
    <text evidence="9">Component of the mitochondrial contact site and cristae organizing system (MICOS) complex.</text>
</comment>
<dbReference type="OrthoDB" id="1916310at2759"/>